<feature type="region of interest" description="Disordered" evidence="4">
    <location>
        <begin position="110"/>
        <end position="160"/>
    </location>
</feature>
<dbReference type="OrthoDB" id="3223806at2759"/>
<dbReference type="AlphaFoldDB" id="A0A6A4INW9"/>
<protein>
    <recommendedName>
        <fullName evidence="5">Peptidase C14 caspase domain-containing protein</fullName>
    </recommendedName>
</protein>
<dbReference type="EMBL" id="ML769386">
    <property type="protein sequence ID" value="KAE9410035.1"/>
    <property type="molecule type" value="Genomic_DNA"/>
</dbReference>
<keyword evidence="3" id="KW-0645">Protease</keyword>
<reference evidence="6" key="1">
    <citation type="journal article" date="2019" name="Environ. Microbiol.">
        <title>Fungal ecological strategies reflected in gene transcription - a case study of two litter decomposers.</title>
        <authorList>
            <person name="Barbi F."/>
            <person name="Kohler A."/>
            <person name="Barry K."/>
            <person name="Baskaran P."/>
            <person name="Daum C."/>
            <person name="Fauchery L."/>
            <person name="Ihrmark K."/>
            <person name="Kuo A."/>
            <person name="LaButti K."/>
            <person name="Lipzen A."/>
            <person name="Morin E."/>
            <person name="Grigoriev I.V."/>
            <person name="Henrissat B."/>
            <person name="Lindahl B."/>
            <person name="Martin F."/>
        </authorList>
    </citation>
    <scope>NUCLEOTIDE SEQUENCE</scope>
    <source>
        <strain evidence="6">JB14</strain>
    </source>
</reference>
<dbReference type="PANTHER" id="PTHR48104">
    <property type="entry name" value="METACASPASE-4"/>
    <property type="match status" value="1"/>
</dbReference>
<feature type="compositionally biased region" description="Basic residues" evidence="4">
    <location>
        <begin position="110"/>
        <end position="133"/>
    </location>
</feature>
<keyword evidence="3" id="KW-0378">Hydrolase</keyword>
<dbReference type="GO" id="GO:0006915">
    <property type="term" value="P:apoptotic process"/>
    <property type="evidence" value="ECO:0007669"/>
    <property type="project" value="UniProtKB-KW"/>
</dbReference>
<evidence type="ECO:0000256" key="2">
    <source>
        <dbReference type="ARBA" id="ARBA00022703"/>
    </source>
</evidence>
<feature type="region of interest" description="Disordered" evidence="4">
    <location>
        <begin position="81"/>
        <end position="100"/>
    </location>
</feature>
<evidence type="ECO:0000256" key="1">
    <source>
        <dbReference type="ARBA" id="ARBA00009005"/>
    </source>
</evidence>
<dbReference type="GO" id="GO:0006508">
    <property type="term" value="P:proteolysis"/>
    <property type="evidence" value="ECO:0007669"/>
    <property type="project" value="InterPro"/>
</dbReference>
<dbReference type="Proteomes" id="UP000799118">
    <property type="component" value="Unassembled WGS sequence"/>
</dbReference>
<dbReference type="InterPro" id="IPR029030">
    <property type="entry name" value="Caspase-like_dom_sf"/>
</dbReference>
<proteinExistence type="inferred from homology"/>
<dbReference type="SUPFAM" id="SSF52129">
    <property type="entry name" value="Caspase-like"/>
    <property type="match status" value="1"/>
</dbReference>
<keyword evidence="3" id="KW-0788">Thiol protease</keyword>
<dbReference type="InterPro" id="IPR011600">
    <property type="entry name" value="Pept_C14_caspase"/>
</dbReference>
<sequence length="437" mass="48734">MMWDIGEKDPHEHSNHGSIIAMPSPMIGSQAIHTPAPSNHSAHSHLAAPAFGVPSVHHSAHSYAGSPNEPTFGAPIARAASAEPRHHHLHHSNPPPDIDRALHLPALIKSSHHKSHHRHSHSADNRHHHHHNTPRIESSGHHHSHSHAAPIATHQHQQIPDPRHRIEHPPFHPKFLYSLCTGRKKALCIGINYIGERHELHGCINDAKTMRKFLIRHHGYKSEDIVLLTDDSPNPRSRPTRSNMIDAMHWLVQSAHCHDSLFFHYSGHGGQTKDLDGDEVDGMDEVIFPVDFQQKGQIVDDDLFKIMVRPLPAGCRLTALFDSCHSGTVLDLPFIYTASGRLRGSHVSQRALARRSSAADAISFSACKDGQKSTDTFKGGVAVGAMSWSFCEVMSKNPHQSYGQILREVKNLTYPRYHQTPQLGSSHHIDMNRKFIV</sequence>
<accession>A0A6A4INW9</accession>
<evidence type="ECO:0000313" key="6">
    <source>
        <dbReference type="EMBL" id="KAE9410035.1"/>
    </source>
</evidence>
<keyword evidence="7" id="KW-1185">Reference proteome</keyword>
<gene>
    <name evidence="6" type="ORF">BT96DRAFT_1012303</name>
</gene>
<feature type="domain" description="Peptidase C14 caspase" evidence="5">
    <location>
        <begin position="183"/>
        <end position="426"/>
    </location>
</feature>
<organism evidence="6 7">
    <name type="scientific">Gymnopus androsaceus JB14</name>
    <dbReference type="NCBI Taxonomy" id="1447944"/>
    <lineage>
        <taxon>Eukaryota</taxon>
        <taxon>Fungi</taxon>
        <taxon>Dikarya</taxon>
        <taxon>Basidiomycota</taxon>
        <taxon>Agaricomycotina</taxon>
        <taxon>Agaricomycetes</taxon>
        <taxon>Agaricomycetidae</taxon>
        <taxon>Agaricales</taxon>
        <taxon>Marasmiineae</taxon>
        <taxon>Omphalotaceae</taxon>
        <taxon>Gymnopus</taxon>
    </lineage>
</organism>
<evidence type="ECO:0000256" key="4">
    <source>
        <dbReference type="SAM" id="MobiDB-lite"/>
    </source>
</evidence>
<keyword evidence="2" id="KW-0053">Apoptosis</keyword>
<name>A0A6A4INW9_9AGAR</name>
<dbReference type="GO" id="GO:0004197">
    <property type="term" value="F:cysteine-type endopeptidase activity"/>
    <property type="evidence" value="ECO:0007669"/>
    <property type="project" value="InterPro"/>
</dbReference>
<evidence type="ECO:0000256" key="3">
    <source>
        <dbReference type="ARBA" id="ARBA00022807"/>
    </source>
</evidence>
<dbReference type="Pfam" id="PF00656">
    <property type="entry name" value="Peptidase_C14"/>
    <property type="match status" value="1"/>
</dbReference>
<dbReference type="InterPro" id="IPR050452">
    <property type="entry name" value="Metacaspase"/>
</dbReference>
<dbReference type="PANTHER" id="PTHR48104:SF30">
    <property type="entry name" value="METACASPASE-1"/>
    <property type="match status" value="1"/>
</dbReference>
<dbReference type="Gene3D" id="3.40.50.12660">
    <property type="match status" value="1"/>
</dbReference>
<evidence type="ECO:0000313" key="7">
    <source>
        <dbReference type="Proteomes" id="UP000799118"/>
    </source>
</evidence>
<dbReference type="GO" id="GO:0005737">
    <property type="term" value="C:cytoplasm"/>
    <property type="evidence" value="ECO:0007669"/>
    <property type="project" value="TreeGrafter"/>
</dbReference>
<evidence type="ECO:0000259" key="5">
    <source>
        <dbReference type="Pfam" id="PF00656"/>
    </source>
</evidence>
<comment type="similarity">
    <text evidence="1">Belongs to the peptidase C14B family.</text>
</comment>